<dbReference type="InterPro" id="IPR050696">
    <property type="entry name" value="FtsA/MreB"/>
</dbReference>
<dbReference type="PANTHER" id="PTHR32432">
    <property type="entry name" value="CELL DIVISION PROTEIN FTSA-RELATED"/>
    <property type="match status" value="1"/>
</dbReference>
<feature type="domain" description="SHS2" evidence="1">
    <location>
        <begin position="6"/>
        <end position="202"/>
    </location>
</feature>
<dbReference type="CDD" id="cd24004">
    <property type="entry name" value="ASKHA_NBD_PilM-like"/>
    <property type="match status" value="1"/>
</dbReference>
<keyword evidence="2" id="KW-0132">Cell division</keyword>
<evidence type="ECO:0000313" key="3">
    <source>
        <dbReference type="Proteomes" id="UP000243650"/>
    </source>
</evidence>
<dbReference type="SMART" id="SM00842">
    <property type="entry name" value="FtsA"/>
    <property type="match status" value="1"/>
</dbReference>
<dbReference type="SUPFAM" id="SSF53067">
    <property type="entry name" value="Actin-like ATPase domain"/>
    <property type="match status" value="2"/>
</dbReference>
<evidence type="ECO:0000259" key="1">
    <source>
        <dbReference type="SMART" id="SM00842"/>
    </source>
</evidence>
<dbReference type="AlphaFoldDB" id="A0A2P6MGJ2"/>
<dbReference type="RefSeq" id="WP_105959247.1">
    <property type="nucleotide sequence ID" value="NZ_PVNS01000008.1"/>
</dbReference>
<reference evidence="2 3" key="1">
    <citation type="submission" date="2018-03" db="EMBL/GenBank/DDBJ databases">
        <title>Bacillus urumqiensis sp. nov., a moderately haloalkaliphilic bacterium isolated from a salt lake.</title>
        <authorList>
            <person name="Zhao B."/>
            <person name="Liao Z."/>
        </authorList>
    </citation>
    <scope>NUCLEOTIDE SEQUENCE [LARGE SCALE GENOMIC DNA]</scope>
    <source>
        <strain evidence="2 3">BZ-SZ-XJ18</strain>
    </source>
</reference>
<sequence length="719" mass="77921">MTSPLLFGLDIGTRSVVGLLLEQNGNSYHVTDMVRLEHTERSMLDGQIHNVLEVAETIKQVKQTLEERHGPLPAACVAAAGRSLRTVETSYETPLDGRPVIDRAGVLHMELAAVQNAQRKLLKNEAVSTSNDACVGYSVVRYRLDNEIIGSLIDQSGTTAGVDIIATFLPKVVVDSLLAALERAGLQMEALTLEPIAAMDVLIPSSMRRLNVALVDIGAGTSDIAITAEGTVKAYGMVPRAGDAVTEALSDHYLLDFPEAERIKRLLDQEKTVSFTDILGMEQIIPSDEAVAALNGIVQETARAIANEILRLNGEAPKAVMLVGGGSLTPGMQQAVAEMLELPENRVALRDIRALSNITFQDSVEPTPELVTPVGIAIAAKENPIEYKTIYVNGRSVRMFDIHHLNAGDALLASGMNLQDLYGAYGEPVMVTINGRKRTFHGTPGGPPSLSVNGREVEVDERVNDGDHLQAIKGKDGSDAVVRIADLDEVFPLKITWNGKQRTVHPDVVVNKHKTDPSRTLKNGDELMIKLPSTINGAASLLGERVTTTSSDTAVYIDNSPVDVFQKAGIYRNGSPASADTPIHANDTVEVLSPGTATVSEALEVWSGKPAIHTIQITFNEEPVTLEKQRFECFREKEKLSLDTEIYPEDELKAEKTGNDSFIFQDVFAEITIPRPEDRSLKPVIRRGGESVSFSTPIIHGDTLTLDWEAQTAFHSGSN</sequence>
<accession>A0A2P6MGJ2</accession>
<dbReference type="Proteomes" id="UP000243650">
    <property type="component" value="Unassembled WGS sequence"/>
</dbReference>
<dbReference type="OrthoDB" id="9768127at2"/>
<dbReference type="EMBL" id="PVNS01000008">
    <property type="protein sequence ID" value="PRO65408.1"/>
    <property type="molecule type" value="Genomic_DNA"/>
</dbReference>
<comment type="caution">
    <text evidence="2">The sequence shown here is derived from an EMBL/GenBank/DDBJ whole genome shotgun (WGS) entry which is preliminary data.</text>
</comment>
<name>A0A2P6MGJ2_ALKUR</name>
<proteinExistence type="predicted"/>
<dbReference type="Gene3D" id="3.30.420.40">
    <property type="match status" value="2"/>
</dbReference>
<keyword evidence="3" id="KW-1185">Reference proteome</keyword>
<protein>
    <submittedName>
        <fullName evidence="2">Cell division protein</fullName>
    </submittedName>
</protein>
<gene>
    <name evidence="2" type="ORF">C6I21_09610</name>
</gene>
<keyword evidence="2" id="KW-0131">Cell cycle</keyword>
<dbReference type="InterPro" id="IPR043129">
    <property type="entry name" value="ATPase_NBD"/>
</dbReference>
<dbReference type="Pfam" id="PF14450">
    <property type="entry name" value="FtsA"/>
    <property type="match status" value="1"/>
</dbReference>
<evidence type="ECO:0000313" key="2">
    <source>
        <dbReference type="EMBL" id="PRO65408.1"/>
    </source>
</evidence>
<dbReference type="GO" id="GO:0051301">
    <property type="term" value="P:cell division"/>
    <property type="evidence" value="ECO:0007669"/>
    <property type="project" value="UniProtKB-KW"/>
</dbReference>
<organism evidence="2 3">
    <name type="scientific">Alkalicoccus urumqiensis</name>
    <name type="common">Bacillus urumqiensis</name>
    <dbReference type="NCBI Taxonomy" id="1548213"/>
    <lineage>
        <taxon>Bacteria</taxon>
        <taxon>Bacillati</taxon>
        <taxon>Bacillota</taxon>
        <taxon>Bacilli</taxon>
        <taxon>Bacillales</taxon>
        <taxon>Bacillaceae</taxon>
        <taxon>Alkalicoccus</taxon>
    </lineage>
</organism>
<dbReference type="InterPro" id="IPR003494">
    <property type="entry name" value="SHS2_FtsA"/>
</dbReference>
<dbReference type="PANTHER" id="PTHR32432:SF3">
    <property type="entry name" value="ETHANOLAMINE UTILIZATION PROTEIN EUTJ"/>
    <property type="match status" value="1"/>
</dbReference>